<proteinExistence type="predicted"/>
<dbReference type="Proteomes" id="UP000708208">
    <property type="component" value="Unassembled WGS sequence"/>
</dbReference>
<name>A0A8J2LG91_9HEXA</name>
<gene>
    <name evidence="3" type="ORF">AFUS01_LOCUS42148</name>
</gene>
<feature type="compositionally biased region" description="Basic and acidic residues" evidence="1">
    <location>
        <begin position="34"/>
        <end position="47"/>
    </location>
</feature>
<feature type="transmembrane region" description="Helical" evidence="2">
    <location>
        <begin position="91"/>
        <end position="113"/>
    </location>
</feature>
<feature type="region of interest" description="Disordered" evidence="1">
    <location>
        <begin position="33"/>
        <end position="52"/>
    </location>
</feature>
<sequence>FKSPFHKDTFLVLGSSSNMVHYISTLTRTSGIMSDRRNKNEEERGESIPRNQRNRIWIGDQQGWFSVSQSTVGVVNFAGNSGEDSERRDCFSVAILCILCTLMIMLFAVIMFCKCS</sequence>
<keyword evidence="4" id="KW-1185">Reference proteome</keyword>
<evidence type="ECO:0000256" key="1">
    <source>
        <dbReference type="SAM" id="MobiDB-lite"/>
    </source>
</evidence>
<reference evidence="3" key="1">
    <citation type="submission" date="2021-06" db="EMBL/GenBank/DDBJ databases">
        <authorList>
            <person name="Hodson N. C."/>
            <person name="Mongue J. A."/>
            <person name="Jaron S. K."/>
        </authorList>
    </citation>
    <scope>NUCLEOTIDE SEQUENCE</scope>
</reference>
<comment type="caution">
    <text evidence="3">The sequence shown here is derived from an EMBL/GenBank/DDBJ whole genome shotgun (WGS) entry which is preliminary data.</text>
</comment>
<protein>
    <submittedName>
        <fullName evidence="3">Uncharacterized protein</fullName>
    </submittedName>
</protein>
<feature type="non-terminal residue" evidence="3">
    <location>
        <position position="116"/>
    </location>
</feature>
<accession>A0A8J2LG91</accession>
<keyword evidence="2" id="KW-0812">Transmembrane</keyword>
<dbReference type="EMBL" id="CAJVCH010565168">
    <property type="protein sequence ID" value="CAG7832464.1"/>
    <property type="molecule type" value="Genomic_DNA"/>
</dbReference>
<evidence type="ECO:0000256" key="2">
    <source>
        <dbReference type="SAM" id="Phobius"/>
    </source>
</evidence>
<dbReference type="AlphaFoldDB" id="A0A8J2LG91"/>
<keyword evidence="2" id="KW-0472">Membrane</keyword>
<evidence type="ECO:0000313" key="3">
    <source>
        <dbReference type="EMBL" id="CAG7832464.1"/>
    </source>
</evidence>
<evidence type="ECO:0000313" key="4">
    <source>
        <dbReference type="Proteomes" id="UP000708208"/>
    </source>
</evidence>
<organism evidence="3 4">
    <name type="scientific">Allacma fusca</name>
    <dbReference type="NCBI Taxonomy" id="39272"/>
    <lineage>
        <taxon>Eukaryota</taxon>
        <taxon>Metazoa</taxon>
        <taxon>Ecdysozoa</taxon>
        <taxon>Arthropoda</taxon>
        <taxon>Hexapoda</taxon>
        <taxon>Collembola</taxon>
        <taxon>Symphypleona</taxon>
        <taxon>Sminthuridae</taxon>
        <taxon>Allacma</taxon>
    </lineage>
</organism>
<keyword evidence="2" id="KW-1133">Transmembrane helix</keyword>